<organism evidence="1 2">
    <name type="scientific">Solea senegalensis</name>
    <name type="common">Senegalese sole</name>
    <dbReference type="NCBI Taxonomy" id="28829"/>
    <lineage>
        <taxon>Eukaryota</taxon>
        <taxon>Metazoa</taxon>
        <taxon>Chordata</taxon>
        <taxon>Craniata</taxon>
        <taxon>Vertebrata</taxon>
        <taxon>Euteleostomi</taxon>
        <taxon>Actinopterygii</taxon>
        <taxon>Neopterygii</taxon>
        <taxon>Teleostei</taxon>
        <taxon>Neoteleostei</taxon>
        <taxon>Acanthomorphata</taxon>
        <taxon>Carangaria</taxon>
        <taxon>Pleuronectiformes</taxon>
        <taxon>Pleuronectoidei</taxon>
        <taxon>Soleidae</taxon>
        <taxon>Solea</taxon>
    </lineage>
</organism>
<dbReference type="Proteomes" id="UP000693946">
    <property type="component" value="Linkage Group LG9"/>
</dbReference>
<evidence type="ECO:0000313" key="1">
    <source>
        <dbReference type="EMBL" id="KAG7474200.1"/>
    </source>
</evidence>
<name>A0AAV6PSK3_SOLSE</name>
<reference evidence="1 2" key="1">
    <citation type="journal article" date="2021" name="Sci. Rep.">
        <title>Chromosome anchoring in Senegalese sole (Solea senegalensis) reveals sex-associated markers and genome rearrangements in flatfish.</title>
        <authorList>
            <person name="Guerrero-Cozar I."/>
            <person name="Gomez-Garrido J."/>
            <person name="Berbel C."/>
            <person name="Martinez-Blanch J.F."/>
            <person name="Alioto T."/>
            <person name="Claros M.G."/>
            <person name="Gagnaire P.A."/>
            <person name="Manchado M."/>
        </authorList>
    </citation>
    <scope>NUCLEOTIDE SEQUENCE [LARGE SCALE GENOMIC DNA]</scope>
    <source>
        <strain evidence="1">Sse05_10M</strain>
    </source>
</reference>
<keyword evidence="2" id="KW-1185">Reference proteome</keyword>
<dbReference type="EMBL" id="JAGKHQ010000021">
    <property type="protein sequence ID" value="KAG7474200.1"/>
    <property type="molecule type" value="Genomic_DNA"/>
</dbReference>
<gene>
    <name evidence="1" type="ORF">JOB18_003825</name>
</gene>
<sequence length="134" mass="15094">MPSIGLTIPFALINSFGSVECKLLLFPRPREKRREGAAAQNMRINSGGIHQDAGSANSLLIVNATEQSGGGGGGPSYLYNKRLIKSEKRNRFILWFCYTTPPGRDRGCSSERRRTHTRRIYSWNLTSLHVEWQL</sequence>
<proteinExistence type="predicted"/>
<accession>A0AAV6PSK3</accession>
<dbReference type="AlphaFoldDB" id="A0AAV6PSK3"/>
<protein>
    <submittedName>
        <fullName evidence="1">Uncharacterized protein</fullName>
    </submittedName>
</protein>
<evidence type="ECO:0000313" key="2">
    <source>
        <dbReference type="Proteomes" id="UP000693946"/>
    </source>
</evidence>
<comment type="caution">
    <text evidence="1">The sequence shown here is derived from an EMBL/GenBank/DDBJ whole genome shotgun (WGS) entry which is preliminary data.</text>
</comment>